<dbReference type="AlphaFoldDB" id="A0A409X7S0"/>
<proteinExistence type="predicted"/>
<feature type="transmembrane region" description="Helical" evidence="1">
    <location>
        <begin position="155"/>
        <end position="176"/>
    </location>
</feature>
<feature type="transmembrane region" description="Helical" evidence="1">
    <location>
        <begin position="111"/>
        <end position="135"/>
    </location>
</feature>
<keyword evidence="1" id="KW-0812">Transmembrane</keyword>
<protein>
    <submittedName>
        <fullName evidence="2">Uncharacterized protein</fullName>
    </submittedName>
</protein>
<sequence length="312" mass="34337">MSLPSASVQHSELISSNNAALISTFLMGSYTIVYLETLYIYPAAQFGIQWYTILFNLPQSKSNSVAAYVSLFEVPLWITIAMEVTSFAMYIVADGLLIWRCYHVYGGLRRIIILPLFLLAVEVGLVVTSIIYFLIVDSDPSQHEIDTSNDIQSGVFFASFATSLSTTVLIAHRIYTSSRNINGAKKRFIRIIEIIIQSAAVYSAVLLITAISDAIPDGDSWPSPAIFALANYSSSLLVPTAGMAPTIMAARVCLASSKEEDTMPEHPELSQLEFRGRIQSSTHADTRIDFRFGDANSIDSHDRGSEDKIELA</sequence>
<keyword evidence="3" id="KW-1185">Reference proteome</keyword>
<dbReference type="OrthoDB" id="3265004at2759"/>
<reference evidence="2 3" key="1">
    <citation type="journal article" date="2018" name="Evol. Lett.">
        <title>Horizontal gene cluster transfer increased hallucinogenic mushroom diversity.</title>
        <authorList>
            <person name="Reynolds H.T."/>
            <person name="Vijayakumar V."/>
            <person name="Gluck-Thaler E."/>
            <person name="Korotkin H.B."/>
            <person name="Matheny P.B."/>
            <person name="Slot J.C."/>
        </authorList>
    </citation>
    <scope>NUCLEOTIDE SEQUENCE [LARGE SCALE GENOMIC DNA]</scope>
    <source>
        <strain evidence="2 3">2631</strain>
    </source>
</reference>
<comment type="caution">
    <text evidence="2">The sequence shown here is derived from an EMBL/GenBank/DDBJ whole genome shotgun (WGS) entry which is preliminary data.</text>
</comment>
<evidence type="ECO:0000313" key="2">
    <source>
        <dbReference type="EMBL" id="PPQ86785.1"/>
    </source>
</evidence>
<name>A0A409X7S0_PSICY</name>
<feature type="transmembrane region" description="Helical" evidence="1">
    <location>
        <begin position="232"/>
        <end position="254"/>
    </location>
</feature>
<evidence type="ECO:0000313" key="3">
    <source>
        <dbReference type="Proteomes" id="UP000283269"/>
    </source>
</evidence>
<feature type="transmembrane region" description="Helical" evidence="1">
    <location>
        <begin position="76"/>
        <end position="99"/>
    </location>
</feature>
<keyword evidence="1" id="KW-0472">Membrane</keyword>
<dbReference type="Proteomes" id="UP000283269">
    <property type="component" value="Unassembled WGS sequence"/>
</dbReference>
<dbReference type="InParanoid" id="A0A409X7S0"/>
<gene>
    <name evidence="2" type="ORF">CVT25_012390</name>
</gene>
<dbReference type="EMBL" id="NHYD01002431">
    <property type="protein sequence ID" value="PPQ86785.1"/>
    <property type="molecule type" value="Genomic_DNA"/>
</dbReference>
<feature type="transmembrane region" description="Helical" evidence="1">
    <location>
        <begin position="20"/>
        <end position="41"/>
    </location>
</feature>
<evidence type="ECO:0000256" key="1">
    <source>
        <dbReference type="SAM" id="Phobius"/>
    </source>
</evidence>
<organism evidence="2 3">
    <name type="scientific">Psilocybe cyanescens</name>
    <dbReference type="NCBI Taxonomy" id="93625"/>
    <lineage>
        <taxon>Eukaryota</taxon>
        <taxon>Fungi</taxon>
        <taxon>Dikarya</taxon>
        <taxon>Basidiomycota</taxon>
        <taxon>Agaricomycotina</taxon>
        <taxon>Agaricomycetes</taxon>
        <taxon>Agaricomycetidae</taxon>
        <taxon>Agaricales</taxon>
        <taxon>Agaricineae</taxon>
        <taxon>Strophariaceae</taxon>
        <taxon>Psilocybe</taxon>
    </lineage>
</organism>
<feature type="transmembrane region" description="Helical" evidence="1">
    <location>
        <begin position="188"/>
        <end position="212"/>
    </location>
</feature>
<accession>A0A409X7S0</accession>
<keyword evidence="1" id="KW-1133">Transmembrane helix</keyword>